<dbReference type="EMBL" id="DVIQ01000019">
    <property type="protein sequence ID" value="HIS30577.1"/>
    <property type="molecule type" value="Genomic_DNA"/>
</dbReference>
<reference evidence="2" key="1">
    <citation type="submission" date="2020-10" db="EMBL/GenBank/DDBJ databases">
        <authorList>
            <person name="Gilroy R."/>
        </authorList>
    </citation>
    <scope>NUCLEOTIDE SEQUENCE</scope>
    <source>
        <strain evidence="2">CHK190-19873</strain>
    </source>
</reference>
<gene>
    <name evidence="2" type="ORF">IAB44_03365</name>
</gene>
<sequence>MGRFVNPDNSAFQVALNSEIYVDKSELLSYTNRVLNTKQAWICNSRPRRFGKSITADMLTAYYSKGCDSSEMFSHLKTGRDKDFQAHLNKYAVIHFDVQWCIDPSGSLENVVSYIKEHVLEELRMEYKGLVPNAVTSLADALSCINTATGTKFICLAYLTGILPIKKLKTQSALNNFDEFTMLDASILAPYVGFTEEEVRELCQQYHRDYAQVQSWYDGYQLSGLHVYNPKAVVSVMLRGEFQSYWSDTGTYESIRPLMNMDFDGLKTAILSILSGDRVKVKVRSFQNDMVSFRNKDDVLTLLIHLGYLAYDQKNQTAFIPNEEIRGEFADAVEENNAH</sequence>
<name>A0A9D1ER92_9FIRM</name>
<dbReference type="InterPro" id="IPR018631">
    <property type="entry name" value="AAA-ATPase-like_dom"/>
</dbReference>
<organism evidence="2 3">
    <name type="scientific">Candidatus Limivivens intestinipullorum</name>
    <dbReference type="NCBI Taxonomy" id="2840858"/>
    <lineage>
        <taxon>Bacteria</taxon>
        <taxon>Bacillati</taxon>
        <taxon>Bacillota</taxon>
        <taxon>Clostridia</taxon>
        <taxon>Lachnospirales</taxon>
        <taxon>Lachnospiraceae</taxon>
        <taxon>Lachnospiraceae incertae sedis</taxon>
        <taxon>Candidatus Limivivens</taxon>
    </lineage>
</organism>
<dbReference type="PANTHER" id="PTHR34825">
    <property type="entry name" value="CONSERVED PROTEIN, WITH A WEAK D-GALACTARATE DEHYDRATASE/ALTRONATE HYDROLASE DOMAIN"/>
    <property type="match status" value="1"/>
</dbReference>
<comment type="caution">
    <text evidence="2">The sequence shown here is derived from an EMBL/GenBank/DDBJ whole genome shotgun (WGS) entry which is preliminary data.</text>
</comment>
<feature type="domain" description="AAA-ATPase-like" evidence="1">
    <location>
        <begin position="18"/>
        <end position="153"/>
    </location>
</feature>
<evidence type="ECO:0000259" key="1">
    <source>
        <dbReference type="Pfam" id="PF09820"/>
    </source>
</evidence>
<dbReference type="Pfam" id="PF09820">
    <property type="entry name" value="AAA-ATPase_like"/>
    <property type="match status" value="1"/>
</dbReference>
<accession>A0A9D1ER92</accession>
<evidence type="ECO:0000313" key="2">
    <source>
        <dbReference type="EMBL" id="HIS30577.1"/>
    </source>
</evidence>
<dbReference type="Proteomes" id="UP000823935">
    <property type="component" value="Unassembled WGS sequence"/>
</dbReference>
<reference evidence="2" key="2">
    <citation type="journal article" date="2021" name="PeerJ">
        <title>Extensive microbial diversity within the chicken gut microbiome revealed by metagenomics and culture.</title>
        <authorList>
            <person name="Gilroy R."/>
            <person name="Ravi A."/>
            <person name="Getino M."/>
            <person name="Pursley I."/>
            <person name="Horton D.L."/>
            <person name="Alikhan N.F."/>
            <person name="Baker D."/>
            <person name="Gharbi K."/>
            <person name="Hall N."/>
            <person name="Watson M."/>
            <person name="Adriaenssens E.M."/>
            <person name="Foster-Nyarko E."/>
            <person name="Jarju S."/>
            <person name="Secka A."/>
            <person name="Antonio M."/>
            <person name="Oren A."/>
            <person name="Chaudhuri R.R."/>
            <person name="La Ragione R."/>
            <person name="Hildebrand F."/>
            <person name="Pallen M.J."/>
        </authorList>
    </citation>
    <scope>NUCLEOTIDE SEQUENCE</scope>
    <source>
        <strain evidence="2">CHK190-19873</strain>
    </source>
</reference>
<evidence type="ECO:0000313" key="3">
    <source>
        <dbReference type="Proteomes" id="UP000823935"/>
    </source>
</evidence>
<dbReference type="PANTHER" id="PTHR34825:SF1">
    <property type="entry name" value="AAA-ATPASE-LIKE DOMAIN-CONTAINING PROTEIN"/>
    <property type="match status" value="1"/>
</dbReference>
<dbReference type="AlphaFoldDB" id="A0A9D1ER92"/>
<protein>
    <submittedName>
        <fullName evidence="2">AAA family ATPase</fullName>
    </submittedName>
</protein>
<proteinExistence type="predicted"/>